<keyword evidence="1" id="KW-1133">Transmembrane helix</keyword>
<keyword evidence="1" id="KW-0812">Transmembrane</keyword>
<sequence>MSESAIMMMIIGIVVIWGGLALSIMNLFGKKRHKEKTSVPKWCRCFFFIS</sequence>
<reference evidence="2 3" key="1">
    <citation type="submission" date="2017-02" db="EMBL/GenBank/DDBJ databases">
        <title>Bacillus pseudomycoides isolate FSL K6-0042.</title>
        <authorList>
            <person name="Kovac J."/>
        </authorList>
    </citation>
    <scope>NUCLEOTIDE SEQUENCE [LARGE SCALE GENOMIC DNA]</scope>
    <source>
        <strain evidence="2 3">FSL K6-0042</strain>
    </source>
</reference>
<dbReference type="Pfam" id="PF16951">
    <property type="entry name" value="MaAIMP_sms"/>
    <property type="match status" value="1"/>
</dbReference>
<dbReference type="NCBIfam" id="NF033493">
    <property type="entry name" value="MetS_like_NSS"/>
    <property type="match status" value="1"/>
</dbReference>
<name>A0A1Y3MP25_9BACI</name>
<feature type="transmembrane region" description="Helical" evidence="1">
    <location>
        <begin position="6"/>
        <end position="28"/>
    </location>
</feature>
<keyword evidence="1" id="KW-0472">Membrane</keyword>
<dbReference type="InterPro" id="IPR031596">
    <property type="entry name" value="MaAIMP_sms"/>
</dbReference>
<organism evidence="2 3">
    <name type="scientific">Bacillus pseudomycoides</name>
    <dbReference type="NCBI Taxonomy" id="64104"/>
    <lineage>
        <taxon>Bacteria</taxon>
        <taxon>Bacillati</taxon>
        <taxon>Bacillota</taxon>
        <taxon>Bacilli</taxon>
        <taxon>Bacillales</taxon>
        <taxon>Bacillaceae</taxon>
        <taxon>Bacillus</taxon>
        <taxon>Bacillus cereus group</taxon>
    </lineage>
</organism>
<dbReference type="Proteomes" id="UP000195321">
    <property type="component" value="Unassembled WGS sequence"/>
</dbReference>
<comment type="caution">
    <text evidence="2">The sequence shown here is derived from an EMBL/GenBank/DDBJ whole genome shotgun (WGS) entry which is preliminary data.</text>
</comment>
<gene>
    <name evidence="2" type="ORF">BW425_01460</name>
</gene>
<evidence type="ECO:0000313" key="3">
    <source>
        <dbReference type="Proteomes" id="UP000195321"/>
    </source>
</evidence>
<proteinExistence type="predicted"/>
<evidence type="ECO:0000256" key="1">
    <source>
        <dbReference type="SAM" id="Phobius"/>
    </source>
</evidence>
<accession>A0A1Y3MP25</accession>
<protein>
    <recommendedName>
        <fullName evidence="4">Methionine/alanine importer small subunit</fullName>
    </recommendedName>
</protein>
<dbReference type="AlphaFoldDB" id="A0A1Y3MP25"/>
<evidence type="ECO:0008006" key="4">
    <source>
        <dbReference type="Google" id="ProtNLM"/>
    </source>
</evidence>
<dbReference type="RefSeq" id="WP_088093648.1">
    <property type="nucleotide sequence ID" value="NZ_JBALMA010000117.1"/>
</dbReference>
<dbReference type="EMBL" id="MWPX01000001">
    <property type="protein sequence ID" value="OUM50611.1"/>
    <property type="molecule type" value="Genomic_DNA"/>
</dbReference>
<evidence type="ECO:0000313" key="2">
    <source>
        <dbReference type="EMBL" id="OUM50611.1"/>
    </source>
</evidence>